<keyword evidence="5 6" id="KW-0472">Membrane</keyword>
<keyword evidence="2" id="KW-0488">Methylation</keyword>
<keyword evidence="4 6" id="KW-1133">Transmembrane helix</keyword>
<comment type="caution">
    <text evidence="7">The sequence shown here is derived from an EMBL/GenBank/DDBJ whole genome shotgun (WGS) entry which is preliminary data.</text>
</comment>
<dbReference type="NCBIfam" id="TIGR02532">
    <property type="entry name" value="IV_pilin_GFxxxE"/>
    <property type="match status" value="1"/>
</dbReference>
<evidence type="ECO:0000313" key="7">
    <source>
        <dbReference type="EMBL" id="KGF47945.1"/>
    </source>
</evidence>
<protein>
    <submittedName>
        <fullName evidence="7">General secretion pathway protein GspG</fullName>
    </submittedName>
</protein>
<evidence type="ECO:0000256" key="4">
    <source>
        <dbReference type="ARBA" id="ARBA00022989"/>
    </source>
</evidence>
<dbReference type="eggNOG" id="COG2165">
    <property type="taxonomic scope" value="Bacteria"/>
</dbReference>
<feature type="transmembrane region" description="Helical" evidence="6">
    <location>
        <begin position="32"/>
        <end position="54"/>
    </location>
</feature>
<evidence type="ECO:0000256" key="2">
    <source>
        <dbReference type="ARBA" id="ARBA00022481"/>
    </source>
</evidence>
<dbReference type="PANTHER" id="PTHR30093">
    <property type="entry name" value="GENERAL SECRETION PATHWAY PROTEIN G"/>
    <property type="match status" value="1"/>
</dbReference>
<evidence type="ECO:0000256" key="3">
    <source>
        <dbReference type="ARBA" id="ARBA00022692"/>
    </source>
</evidence>
<keyword evidence="3 6" id="KW-0812">Transmembrane</keyword>
<keyword evidence="8" id="KW-1185">Reference proteome</keyword>
<evidence type="ECO:0000256" key="5">
    <source>
        <dbReference type="ARBA" id="ARBA00023136"/>
    </source>
</evidence>
<accession>A0A096AMB3</accession>
<dbReference type="GO" id="GO:0015627">
    <property type="term" value="C:type II protein secretion system complex"/>
    <property type="evidence" value="ECO:0007669"/>
    <property type="project" value="InterPro"/>
</dbReference>
<proteinExistence type="predicted"/>
<evidence type="ECO:0000256" key="6">
    <source>
        <dbReference type="SAM" id="Phobius"/>
    </source>
</evidence>
<dbReference type="EMBL" id="JRNT01000006">
    <property type="protein sequence ID" value="KGF47945.1"/>
    <property type="molecule type" value="Genomic_DNA"/>
</dbReference>
<evidence type="ECO:0000256" key="1">
    <source>
        <dbReference type="ARBA" id="ARBA00004167"/>
    </source>
</evidence>
<dbReference type="Pfam" id="PF07963">
    <property type="entry name" value="N_methyl"/>
    <property type="match status" value="1"/>
</dbReference>
<dbReference type="PRINTS" id="PR00813">
    <property type="entry name" value="BCTERIALGSPG"/>
</dbReference>
<dbReference type="InterPro" id="IPR000983">
    <property type="entry name" value="Bac_GSPG_pilin"/>
</dbReference>
<name>A0A096AMB3_9FIRM</name>
<dbReference type="AlphaFoldDB" id="A0A096AMB3"/>
<dbReference type="Gene3D" id="3.30.700.10">
    <property type="entry name" value="Glycoprotein, Type 4 Pilin"/>
    <property type="match status" value="1"/>
</dbReference>
<dbReference type="Proteomes" id="UP000029628">
    <property type="component" value="Unassembled WGS sequence"/>
</dbReference>
<sequence length="133" mass="15270">MGEFENEILRYNRQLRYYQEAIQRQIKNGFTLVELMVVVAIIAILAAIAMPQFMTATDKARTAKETADMQVIKNATQLYLLDKNVTTPPTVETLYKEGYLTEHVKDTKDKEYTISLENKNGNSFKSIVVTKQE</sequence>
<evidence type="ECO:0000313" key="8">
    <source>
        <dbReference type="Proteomes" id="UP000029628"/>
    </source>
</evidence>
<organism evidence="7 8">
    <name type="scientific">Veillonella montpellierensis DNF00314</name>
    <dbReference type="NCBI Taxonomy" id="1401067"/>
    <lineage>
        <taxon>Bacteria</taxon>
        <taxon>Bacillati</taxon>
        <taxon>Bacillota</taxon>
        <taxon>Negativicutes</taxon>
        <taxon>Veillonellales</taxon>
        <taxon>Veillonellaceae</taxon>
        <taxon>Veillonella</taxon>
    </lineage>
</organism>
<dbReference type="RefSeq" id="WP_038113396.1">
    <property type="nucleotide sequence ID" value="NZ_JRNT01000006.1"/>
</dbReference>
<gene>
    <name evidence="7" type="ORF">HMPREF0872_02325</name>
</gene>
<dbReference type="GO" id="GO:0016020">
    <property type="term" value="C:membrane"/>
    <property type="evidence" value="ECO:0007669"/>
    <property type="project" value="UniProtKB-SubCell"/>
</dbReference>
<comment type="subcellular location">
    <subcellularLocation>
        <location evidence="1">Membrane</location>
        <topology evidence="1">Single-pass membrane protein</topology>
    </subcellularLocation>
</comment>
<dbReference type="GO" id="GO:0015628">
    <property type="term" value="P:protein secretion by the type II secretion system"/>
    <property type="evidence" value="ECO:0007669"/>
    <property type="project" value="InterPro"/>
</dbReference>
<dbReference type="InterPro" id="IPR045584">
    <property type="entry name" value="Pilin-like"/>
</dbReference>
<dbReference type="PANTHER" id="PTHR30093:SF44">
    <property type="entry name" value="TYPE II SECRETION SYSTEM CORE PROTEIN G"/>
    <property type="match status" value="1"/>
</dbReference>
<dbReference type="InterPro" id="IPR012902">
    <property type="entry name" value="N_methyl_site"/>
</dbReference>
<reference evidence="7 8" key="1">
    <citation type="submission" date="2014-07" db="EMBL/GenBank/DDBJ databases">
        <authorList>
            <person name="McCorrison J."/>
            <person name="Sanka R."/>
            <person name="Torralba M."/>
            <person name="Gillis M."/>
            <person name="Haft D.H."/>
            <person name="Methe B."/>
            <person name="Sutton G."/>
            <person name="Nelson K.E."/>
        </authorList>
    </citation>
    <scope>NUCLEOTIDE SEQUENCE [LARGE SCALE GENOMIC DNA]</scope>
    <source>
        <strain evidence="7 8">DNF00314</strain>
    </source>
</reference>
<dbReference type="SUPFAM" id="SSF54523">
    <property type="entry name" value="Pili subunits"/>
    <property type="match status" value="1"/>
</dbReference>